<keyword evidence="7 18" id="KW-0540">Nuclease</keyword>
<feature type="binding site" evidence="16">
    <location>
        <position position="57"/>
    </location>
    <ligand>
        <name>substrate</name>
    </ligand>
</feature>
<dbReference type="FunFam" id="3.30.420.10:FF:000012">
    <property type="entry name" value="DNA polymerase III subunit epsilon"/>
    <property type="match status" value="1"/>
</dbReference>
<feature type="binding site" evidence="16">
    <location>
        <position position="164"/>
    </location>
    <ligand>
        <name>substrate</name>
    </ligand>
</feature>
<gene>
    <name evidence="18 20" type="primary">dnaQ</name>
    <name evidence="20" type="ORF">PAD_059</name>
</gene>
<keyword evidence="6 18" id="KW-0235">DNA replication</keyword>
<comment type="cofactor">
    <cofactor evidence="1 18">
        <name>Mn(2+)</name>
        <dbReference type="ChEBI" id="CHEBI:29035"/>
    </cofactor>
</comment>
<evidence type="ECO:0000256" key="11">
    <source>
        <dbReference type="ARBA" id="ARBA00022842"/>
    </source>
</evidence>
<keyword evidence="13 17" id="KW-0464">Manganese</keyword>
<evidence type="ECO:0000256" key="6">
    <source>
        <dbReference type="ARBA" id="ARBA00022705"/>
    </source>
</evidence>
<evidence type="ECO:0000256" key="1">
    <source>
        <dbReference type="ARBA" id="ARBA00001936"/>
    </source>
</evidence>
<dbReference type="InterPro" id="IPR006309">
    <property type="entry name" value="DnaQ_proteo"/>
</dbReference>
<keyword evidence="8 17" id="KW-0479">Metal-binding</keyword>
<dbReference type="Gene3D" id="3.30.420.10">
    <property type="entry name" value="Ribonuclease H-like superfamily/Ribonuclease H"/>
    <property type="match status" value="1"/>
</dbReference>
<evidence type="ECO:0000256" key="8">
    <source>
        <dbReference type="ARBA" id="ARBA00022723"/>
    </source>
</evidence>
<evidence type="ECO:0000256" key="4">
    <source>
        <dbReference type="ARBA" id="ARBA00022679"/>
    </source>
</evidence>
<evidence type="ECO:0000256" key="9">
    <source>
        <dbReference type="ARBA" id="ARBA00022801"/>
    </source>
</evidence>
<dbReference type="PANTHER" id="PTHR30231">
    <property type="entry name" value="DNA POLYMERASE III SUBUNIT EPSILON"/>
    <property type="match status" value="1"/>
</dbReference>
<dbReference type="SMART" id="SM00479">
    <property type="entry name" value="EXOIII"/>
    <property type="match status" value="1"/>
</dbReference>
<evidence type="ECO:0000259" key="19">
    <source>
        <dbReference type="SMART" id="SM00479"/>
    </source>
</evidence>
<dbReference type="InterPro" id="IPR006054">
    <property type="entry name" value="DnaQ"/>
</dbReference>
<evidence type="ECO:0000256" key="18">
    <source>
        <dbReference type="RuleBase" id="RU364087"/>
    </source>
</evidence>
<dbReference type="CDD" id="cd06131">
    <property type="entry name" value="DNA_pol_III_epsilon_Ecoli_like"/>
    <property type="match status" value="1"/>
</dbReference>
<evidence type="ECO:0000256" key="13">
    <source>
        <dbReference type="ARBA" id="ARBA00023211"/>
    </source>
</evidence>
<dbReference type="InterPro" id="IPR013520">
    <property type="entry name" value="Ribonucl_H"/>
</dbReference>
<dbReference type="InterPro" id="IPR012337">
    <property type="entry name" value="RNaseH-like_sf"/>
</dbReference>
<evidence type="ECO:0000256" key="12">
    <source>
        <dbReference type="ARBA" id="ARBA00022932"/>
    </source>
</evidence>
<keyword evidence="9 18" id="KW-0378">Hydrolase</keyword>
<evidence type="ECO:0000256" key="5">
    <source>
        <dbReference type="ARBA" id="ARBA00022695"/>
    </source>
</evidence>
<dbReference type="SUPFAM" id="SSF53098">
    <property type="entry name" value="Ribonuclease H-like"/>
    <property type="match status" value="1"/>
</dbReference>
<feature type="active site" description="Proton acceptor" evidence="15">
    <location>
        <position position="159"/>
    </location>
</feature>
<dbReference type="InterPro" id="IPR036397">
    <property type="entry name" value="RNaseH_sf"/>
</dbReference>
<keyword evidence="5 18" id="KW-0548">Nucleotidyltransferase</keyword>
<evidence type="ECO:0000313" key="21">
    <source>
        <dbReference type="Proteomes" id="UP000032800"/>
    </source>
</evidence>
<dbReference type="GO" id="GO:0045004">
    <property type="term" value="P:DNA replication proofreading"/>
    <property type="evidence" value="ECO:0007669"/>
    <property type="project" value="TreeGrafter"/>
</dbReference>
<reference evidence="20 21" key="1">
    <citation type="journal article" date="2015" name="Genome Biol. Evol.">
        <title>Genome evolution in the primary endosymbiont of whiteflies sheds light on their divergence.</title>
        <authorList>
            <person name="Santos-Garcia D."/>
            <person name="Vargas-Chavez C."/>
            <person name="Moya A."/>
            <person name="Latorre A."/>
            <person name="Silva"/>
            <person name="F J."/>
        </authorList>
    </citation>
    <scope>NUCLEOTIDE SEQUENCE [LARGE SCALE GENOMIC DNA]</scope>
    <source>
        <strain evidence="21">AD-VLC</strain>
    </source>
</reference>
<dbReference type="EMBL" id="LN649255">
    <property type="protein sequence ID" value="CEI58612.1"/>
    <property type="molecule type" value="Genomic_DNA"/>
</dbReference>
<dbReference type="KEGG" id="plc:PAD_059"/>
<dbReference type="EC" id="2.7.7.7" evidence="2 18"/>
<evidence type="ECO:0000256" key="17">
    <source>
        <dbReference type="PIRSR" id="PIRSR606309-3"/>
    </source>
</evidence>
<dbReference type="GO" id="GO:0003887">
    <property type="term" value="F:DNA-directed DNA polymerase activity"/>
    <property type="evidence" value="ECO:0007669"/>
    <property type="project" value="UniProtKB-KW"/>
</dbReference>
<dbReference type="NCBIfam" id="NF004316">
    <property type="entry name" value="PRK05711.1"/>
    <property type="match status" value="1"/>
</dbReference>
<evidence type="ECO:0000256" key="15">
    <source>
        <dbReference type="PIRSR" id="PIRSR606309-1"/>
    </source>
</evidence>
<dbReference type="NCBIfam" id="TIGR00573">
    <property type="entry name" value="dnaq"/>
    <property type="match status" value="1"/>
</dbReference>
<comment type="function">
    <text evidence="18">DNA polymerase III is a complex, multichain enzyme responsible for most of the replicative synthesis in bacteria. The epsilon subunit contain the editing function and is a proofreading 3'-5' exonuclease.</text>
</comment>
<comment type="catalytic activity">
    <reaction evidence="14 18">
        <text>DNA(n) + a 2'-deoxyribonucleoside 5'-triphosphate = DNA(n+1) + diphosphate</text>
        <dbReference type="Rhea" id="RHEA:22508"/>
        <dbReference type="Rhea" id="RHEA-COMP:17339"/>
        <dbReference type="Rhea" id="RHEA-COMP:17340"/>
        <dbReference type="ChEBI" id="CHEBI:33019"/>
        <dbReference type="ChEBI" id="CHEBI:61560"/>
        <dbReference type="ChEBI" id="CHEBI:173112"/>
        <dbReference type="EC" id="2.7.7.7"/>
    </reaction>
</comment>
<evidence type="ECO:0000256" key="14">
    <source>
        <dbReference type="ARBA" id="ARBA00049244"/>
    </source>
</evidence>
<dbReference type="Pfam" id="PF00929">
    <property type="entry name" value="RNase_T"/>
    <property type="match status" value="1"/>
</dbReference>
<feature type="binding site" evidence="17">
    <location>
        <position position="7"/>
    </location>
    <ligand>
        <name>a divalent metal cation</name>
        <dbReference type="ChEBI" id="CHEBI:60240"/>
        <label>1</label>
        <note>catalytic</note>
    </ligand>
</feature>
<evidence type="ECO:0000256" key="16">
    <source>
        <dbReference type="PIRSR" id="PIRSR606309-2"/>
    </source>
</evidence>
<comment type="subunit">
    <text evidence="18">DNA polymerase III contains a core (composed of alpha, epsilon and theta chains) that associates with a tau subunit. This core dimerizes to form the POLIII' complex. PolIII' associates with the gamma complex (composed of gamma, delta, delta', psi and chi chains) and with the beta chain to form the complete DNA polymerase III complex.</text>
</comment>
<keyword evidence="11 17" id="KW-0460">Magnesium</keyword>
<dbReference type="GO" id="GO:0046872">
    <property type="term" value="F:metal ion binding"/>
    <property type="evidence" value="ECO:0007669"/>
    <property type="project" value="UniProtKB-KW"/>
</dbReference>
<feature type="binding site" evidence="17">
    <location>
        <position position="164"/>
    </location>
    <ligand>
        <name>a divalent metal cation</name>
        <dbReference type="ChEBI" id="CHEBI:60240"/>
        <label>1</label>
        <note>catalytic</note>
    </ligand>
</feature>
<dbReference type="NCBIfam" id="TIGR01406">
    <property type="entry name" value="dnaQ_proteo"/>
    <property type="match status" value="1"/>
</dbReference>
<organism evidence="20 21">
    <name type="scientific">Candidatus Portiera aleyrodidarum</name>
    <name type="common">primary endosymbiont of Bemisia tabaci</name>
    <dbReference type="NCBI Taxonomy" id="91844"/>
    <lineage>
        <taxon>Bacteria</taxon>
        <taxon>Pseudomonadati</taxon>
        <taxon>Pseudomonadota</taxon>
        <taxon>Gammaproteobacteria</taxon>
        <taxon>Candidatus Johnevansiales</taxon>
        <taxon>Candidatus Johnevansiaceae</taxon>
        <taxon>Candidatus Portiera</taxon>
    </lineage>
</organism>
<evidence type="ECO:0000256" key="7">
    <source>
        <dbReference type="ARBA" id="ARBA00022722"/>
    </source>
</evidence>
<accession>A0A8D9JS53</accession>
<keyword evidence="10 18" id="KW-0269">Exonuclease</keyword>
<evidence type="ECO:0000256" key="3">
    <source>
        <dbReference type="ARBA" id="ARBA00020352"/>
    </source>
</evidence>
<keyword evidence="4 18" id="KW-0808">Transferase</keyword>
<protein>
    <recommendedName>
        <fullName evidence="3 18">DNA polymerase III subunit epsilon</fullName>
        <ecNumber evidence="2 18">2.7.7.7</ecNumber>
    </recommendedName>
</protein>
<evidence type="ECO:0000256" key="2">
    <source>
        <dbReference type="ARBA" id="ARBA00012417"/>
    </source>
</evidence>
<feature type="binding site" evidence="17">
    <location>
        <position position="9"/>
    </location>
    <ligand>
        <name>a divalent metal cation</name>
        <dbReference type="ChEBI" id="CHEBI:60240"/>
        <label>1</label>
        <note>catalytic</note>
    </ligand>
</feature>
<proteinExistence type="predicted"/>
<dbReference type="PANTHER" id="PTHR30231:SF41">
    <property type="entry name" value="DNA POLYMERASE III SUBUNIT EPSILON"/>
    <property type="match status" value="1"/>
</dbReference>
<evidence type="ECO:0000313" key="20">
    <source>
        <dbReference type="EMBL" id="CEI58612.1"/>
    </source>
</evidence>
<dbReference type="RefSeq" id="WP_219848746.1">
    <property type="nucleotide sequence ID" value="NZ_LN649255.1"/>
</dbReference>
<dbReference type="AlphaFoldDB" id="A0A8D9JS53"/>
<feature type="binding site" evidence="16">
    <location>
        <position position="9"/>
    </location>
    <ligand>
        <name>substrate</name>
    </ligand>
</feature>
<feature type="domain" description="Exonuclease" evidence="19">
    <location>
        <begin position="2"/>
        <end position="181"/>
    </location>
</feature>
<sequence>MRQVILDTETTGLNYTSGHRLIEIGCIEMRNRKLTGKIYHKYINPEIIIDPKAIAIHGITNEFLIDKPIFSNIADSFWNFIKGSEIIMHNAEFDIGFIDYEFSICNRNRSKQNQIGPVRSKCTIIDTLKLAIKNHPAQRNSIDRLCKRYNIDNRHRNLHGALLDAEILAEIYLAMTGGQVILNLKNIENKKKLKSLKKGNLKIIYPVNKELLEHRENINGLRNKTGFCLWDRIT</sequence>
<keyword evidence="12 18" id="KW-0239">DNA-directed DNA polymerase</keyword>
<comment type="cofactor">
    <cofactor evidence="17">
        <name>Mg(2+)</name>
        <dbReference type="ChEBI" id="CHEBI:18420"/>
    </cofactor>
    <cofactor evidence="17">
        <name>Mn(2+)</name>
        <dbReference type="ChEBI" id="CHEBI:29035"/>
    </cofactor>
    <text evidence="17">Binds 2 divalent metal cations. Magnesium or manganese.</text>
</comment>
<dbReference type="GO" id="GO:0005829">
    <property type="term" value="C:cytosol"/>
    <property type="evidence" value="ECO:0007669"/>
    <property type="project" value="TreeGrafter"/>
</dbReference>
<dbReference type="Proteomes" id="UP000032800">
    <property type="component" value="Chromosome I"/>
</dbReference>
<dbReference type="GO" id="GO:0003677">
    <property type="term" value="F:DNA binding"/>
    <property type="evidence" value="ECO:0007669"/>
    <property type="project" value="InterPro"/>
</dbReference>
<name>A0A8D9JS53_9GAMM</name>
<evidence type="ECO:0000256" key="10">
    <source>
        <dbReference type="ARBA" id="ARBA00022839"/>
    </source>
</evidence>
<feature type="binding site" evidence="16">
    <location>
        <position position="7"/>
    </location>
    <ligand>
        <name>substrate</name>
    </ligand>
</feature>
<dbReference type="GO" id="GO:0008408">
    <property type="term" value="F:3'-5' exonuclease activity"/>
    <property type="evidence" value="ECO:0007669"/>
    <property type="project" value="TreeGrafter"/>
</dbReference>